<feature type="compositionally biased region" description="Basic and acidic residues" evidence="1">
    <location>
        <begin position="564"/>
        <end position="573"/>
    </location>
</feature>
<gene>
    <name evidence="2" type="ORF">ElyMa_005729200</name>
</gene>
<evidence type="ECO:0000313" key="2">
    <source>
        <dbReference type="EMBL" id="GFR73411.1"/>
    </source>
</evidence>
<sequence length="1023" mass="115388">MAVPTSSLLCQAVGGGTLFWKHELHTKESLKMKWSRTRSGDRGINTFPDSRKQMKETTMRNDGMQKKITLSLKEARRLNKSLNHLITFDETGATKNTSTMSGKITNNETLRAVEPGAYEIISGFPMRKLLAVPSLNIERAAKDKSGEPMKTSEKVKDTVSQTTSGDTSKNGPKDYMSSWPQLRGKMLALKTKISAARKDLDKPGNLVLERIDQGDELRRRASGVSNVQRLNHFGKTPNAKVVSALKHTYKDLDEGITGLSQKVNKIRTSLTATNVDAEVQKLERELRKRMQFVIPQVDNAIKSGYSAMTDSLADTTNFEYSALKDMPASPVVSIYRFGDGYGEKATLKDDLKNMRKSIDAMYPDTVEPFDPDLQQVDKVLKDFLTHTHVSRAIVIANSEERSDLKEHSGFTFDPDDLYFGVDHHQNADVDADTSTIKDGVYYLFDSRNRPVVPSNRGSGNERNLRLDDGAVTDTTVGGGAIDLSEIRNTRSALGSELRGRARENSPLLNKHRYTHIDEDVDGKGSIGGLKRILNRNTRNADQPQSAGSKKKDVSKGSVILDDEKEGHRKDIHSIKKFLNHGGSRPAKRIKPHSSQDTQSYNMVDMEALDREKQSWRKQLPAYNEEEEVDETGDIAHEIPFARKNRLYEHLDVMPDKTTRVDPVEKDDELEDESVGIKSVVEDTDGPIYGAGLNYPAAWPNAGREAGSLAYWEKEIRRLAEVEKRNKMLARKIHRGFSEYDSPWASAGDGDALFLDVSRKSSPRVSDLFADQVRNIMRDTKEGQANIVKSSRQGLGFDTAYSAENELERRKEDELVSLINPGLDVMISRMEKSEANRKPGANELAKVDKIVLGLLDDAPVNPEEFDYLRQLADVSVYTRPVKSNPARLTDTLAPDDLTKSALNSLDRAAKTLGQIDEEIKYRHEDHLKDELSEVEKLRRQVKFDKEKVKMEKMYEDMKSIPKLEAMNDDLRDKRTRQYEHLMGTLEKAYDRRLDTQKSNYDKYTALEKRMEKTRAKIDHLASIP</sequence>
<protein>
    <submittedName>
        <fullName evidence="2">Uncharacterized protein</fullName>
    </submittedName>
</protein>
<name>A0AAV4FK70_9GAST</name>
<organism evidence="2 3">
    <name type="scientific">Elysia marginata</name>
    <dbReference type="NCBI Taxonomy" id="1093978"/>
    <lineage>
        <taxon>Eukaryota</taxon>
        <taxon>Metazoa</taxon>
        <taxon>Spiralia</taxon>
        <taxon>Lophotrochozoa</taxon>
        <taxon>Mollusca</taxon>
        <taxon>Gastropoda</taxon>
        <taxon>Heterobranchia</taxon>
        <taxon>Euthyneura</taxon>
        <taxon>Panpulmonata</taxon>
        <taxon>Sacoglossa</taxon>
        <taxon>Placobranchoidea</taxon>
        <taxon>Plakobranchidae</taxon>
        <taxon>Elysia</taxon>
    </lineage>
</organism>
<feature type="compositionally biased region" description="Basic and acidic residues" evidence="1">
    <location>
        <begin position="141"/>
        <end position="157"/>
    </location>
</feature>
<keyword evidence="3" id="KW-1185">Reference proteome</keyword>
<accession>A0AAV4FK70</accession>
<dbReference type="EMBL" id="BMAT01011479">
    <property type="protein sequence ID" value="GFR73411.1"/>
    <property type="molecule type" value="Genomic_DNA"/>
</dbReference>
<dbReference type="Proteomes" id="UP000762676">
    <property type="component" value="Unassembled WGS sequence"/>
</dbReference>
<reference evidence="2 3" key="1">
    <citation type="journal article" date="2021" name="Elife">
        <title>Chloroplast acquisition without the gene transfer in kleptoplastic sea slugs, Plakobranchus ocellatus.</title>
        <authorList>
            <person name="Maeda T."/>
            <person name="Takahashi S."/>
            <person name="Yoshida T."/>
            <person name="Shimamura S."/>
            <person name="Takaki Y."/>
            <person name="Nagai Y."/>
            <person name="Toyoda A."/>
            <person name="Suzuki Y."/>
            <person name="Arimoto A."/>
            <person name="Ishii H."/>
            <person name="Satoh N."/>
            <person name="Nishiyama T."/>
            <person name="Hasebe M."/>
            <person name="Maruyama T."/>
            <person name="Minagawa J."/>
            <person name="Obokata J."/>
            <person name="Shigenobu S."/>
        </authorList>
    </citation>
    <scope>NUCLEOTIDE SEQUENCE [LARGE SCALE GENOMIC DNA]</scope>
</reference>
<dbReference type="AlphaFoldDB" id="A0AAV4FK70"/>
<feature type="region of interest" description="Disordered" evidence="1">
    <location>
        <begin position="524"/>
        <end position="599"/>
    </location>
</feature>
<evidence type="ECO:0000313" key="3">
    <source>
        <dbReference type="Proteomes" id="UP000762676"/>
    </source>
</evidence>
<comment type="caution">
    <text evidence="2">The sequence shown here is derived from an EMBL/GenBank/DDBJ whole genome shotgun (WGS) entry which is preliminary data.</text>
</comment>
<proteinExistence type="predicted"/>
<feature type="compositionally biased region" description="Polar residues" evidence="1">
    <location>
        <begin position="534"/>
        <end position="544"/>
    </location>
</feature>
<evidence type="ECO:0000256" key="1">
    <source>
        <dbReference type="SAM" id="MobiDB-lite"/>
    </source>
</evidence>
<feature type="compositionally biased region" description="Polar residues" evidence="1">
    <location>
        <begin position="158"/>
        <end position="170"/>
    </location>
</feature>
<feature type="region of interest" description="Disordered" evidence="1">
    <location>
        <begin position="141"/>
        <end position="178"/>
    </location>
</feature>